<protein>
    <submittedName>
        <fullName evidence="1">ArpU family transcriptional regulator</fullName>
    </submittedName>
</protein>
<organism evidence="1 2">
    <name type="scientific">Macrococcoides caseolyticum</name>
    <dbReference type="NCBI Taxonomy" id="69966"/>
    <lineage>
        <taxon>Bacteria</taxon>
        <taxon>Bacillati</taxon>
        <taxon>Bacillota</taxon>
        <taxon>Bacilli</taxon>
        <taxon>Bacillales</taxon>
        <taxon>Staphylococcaceae</taxon>
        <taxon>Macrococcoides</taxon>
    </lineage>
</organism>
<dbReference type="InterPro" id="IPR006524">
    <property type="entry name" value="ArpU-like"/>
</dbReference>
<accession>A0A855GJQ8</accession>
<gene>
    <name evidence="1" type="ORF">CW686_06500</name>
</gene>
<dbReference type="Proteomes" id="UP000233482">
    <property type="component" value="Unassembled WGS sequence"/>
</dbReference>
<dbReference type="AlphaFoldDB" id="A0A855GJQ8"/>
<comment type="caution">
    <text evidence="1">The sequence shown here is derived from an EMBL/GenBank/DDBJ whole genome shotgun (WGS) entry which is preliminary data.</text>
</comment>
<evidence type="ECO:0000313" key="2">
    <source>
        <dbReference type="Proteomes" id="UP000233482"/>
    </source>
</evidence>
<name>A0A855GJQ8_9STAP</name>
<evidence type="ECO:0000313" key="1">
    <source>
        <dbReference type="EMBL" id="PKE26154.1"/>
    </source>
</evidence>
<reference evidence="1 2" key="1">
    <citation type="submission" date="2017-12" db="EMBL/GenBank/DDBJ databases">
        <title>Genomics of Macrococcus caseolyticus.</title>
        <authorList>
            <person name="MacFadyen A.C."/>
            <person name="Paterson G.K."/>
        </authorList>
    </citation>
    <scope>NUCLEOTIDE SEQUENCE [LARGE SCALE GENOMIC DNA]</scope>
    <source>
        <strain evidence="1 2">5788_EF188</strain>
    </source>
</reference>
<sequence>MTLLLEIKNLDFIQTRKNVYNLFNKYNRLLCLMPVRSYPSVTQSFSLEPPTTVKDLNKIELSVSKNIEREQMMLERQQLMDNLHNAIDNLKPDEKYIIVNKYLQEERGIDVDIYTELGIGKTKYYEIKNDAIIRLAFYLGIEEYND</sequence>
<dbReference type="RefSeq" id="WP_101142023.1">
    <property type="nucleotide sequence ID" value="NZ_PIWO01000012.1"/>
</dbReference>
<dbReference type="NCBIfam" id="TIGR01637">
    <property type="entry name" value="phage_arpU"/>
    <property type="match status" value="1"/>
</dbReference>
<dbReference type="EMBL" id="PIXC01000012">
    <property type="protein sequence ID" value="PKE26154.1"/>
    <property type="molecule type" value="Genomic_DNA"/>
</dbReference>
<proteinExistence type="predicted"/>